<comment type="cofactor">
    <cofactor evidence="1">
        <name>[4Fe-4S] cluster</name>
        <dbReference type="ChEBI" id="CHEBI:49883"/>
    </cofactor>
</comment>
<reference evidence="11 12" key="1">
    <citation type="journal article" date="2011" name="J. Bacteriol.">
        <title>Genome sequence of Halorhabdus tiamatea, the first archaeon isolated from a deep-sea anoxic brine lake.</title>
        <authorList>
            <person name="Antunes A."/>
            <person name="Alam I."/>
            <person name="Bajic V.B."/>
            <person name="Stingl U."/>
        </authorList>
    </citation>
    <scope>NUCLEOTIDE SEQUENCE [LARGE SCALE GENOMIC DNA]</scope>
    <source>
        <strain evidence="11 12">SARL4B</strain>
    </source>
</reference>
<keyword evidence="11" id="KW-0560">Oxidoreductase</keyword>
<dbReference type="EC" id="1.6.5.3" evidence="10"/>
<evidence type="ECO:0000256" key="2">
    <source>
        <dbReference type="ARBA" id="ARBA00009173"/>
    </source>
</evidence>
<evidence type="ECO:0000256" key="5">
    <source>
        <dbReference type="ARBA" id="ARBA00023004"/>
    </source>
</evidence>
<dbReference type="GeneID" id="23799429"/>
<keyword evidence="4 7" id="KW-0479">Metal-binding</keyword>
<dbReference type="KEGG" id="hti:HTIA_2017"/>
<keyword evidence="5 7" id="KW-0408">Iron</keyword>
<accession>F7PQ39</accession>
<organism evidence="11 12">
    <name type="scientific">Halorhabdus tiamatea SARL4B</name>
    <dbReference type="NCBI Taxonomy" id="1033806"/>
    <lineage>
        <taxon>Archaea</taxon>
        <taxon>Methanobacteriati</taxon>
        <taxon>Methanobacteriota</taxon>
        <taxon>Stenosarchaea group</taxon>
        <taxon>Halobacteria</taxon>
        <taxon>Halobacteriales</taxon>
        <taxon>Haloarculaceae</taxon>
        <taxon>Halorhabdus</taxon>
    </lineage>
</organism>
<reference evidence="11 12" key="2">
    <citation type="journal article" date="2013" name="PLoS ONE">
        <title>INDIGO - INtegrated Data Warehouse of MIcrobial GenOmes with Examples from the Red Sea Extremophiles.</title>
        <authorList>
            <person name="Alam I."/>
            <person name="Antunes A."/>
            <person name="Kamau A.A."/>
            <person name="Ba Alawi W."/>
            <person name="Kalkatawi M."/>
            <person name="Stingl U."/>
            <person name="Bajic V.B."/>
        </authorList>
    </citation>
    <scope>NUCLEOTIDE SEQUENCE [LARGE SCALE GENOMIC DNA]</scope>
    <source>
        <strain evidence="11 12">SARL4B</strain>
    </source>
</reference>
<dbReference type="NCBIfam" id="NF005012">
    <property type="entry name" value="PRK06411.1"/>
    <property type="match status" value="1"/>
</dbReference>
<dbReference type="STRING" id="1033806.HTIA_2017"/>
<dbReference type="RefSeq" id="WP_008528231.1">
    <property type="nucleotide sequence ID" value="NC_021921.1"/>
</dbReference>
<dbReference type="GO" id="GO:0016491">
    <property type="term" value="F:oxidoreductase activity"/>
    <property type="evidence" value="ECO:0007669"/>
    <property type="project" value="UniProtKB-KW"/>
</dbReference>
<evidence type="ECO:0000256" key="7">
    <source>
        <dbReference type="RuleBase" id="RU004464"/>
    </source>
</evidence>
<feature type="domain" description="NADH:ubiquinone oxidoreductase-like 20kDa subunit" evidence="9">
    <location>
        <begin position="23"/>
        <end position="134"/>
    </location>
</feature>
<dbReference type="EMBL" id="HF571520">
    <property type="protein sequence ID" value="CCQ34131.1"/>
    <property type="molecule type" value="Genomic_DNA"/>
</dbReference>
<dbReference type="GO" id="GO:0008137">
    <property type="term" value="F:NADH dehydrogenase (ubiquinone) activity"/>
    <property type="evidence" value="ECO:0007669"/>
    <property type="project" value="InterPro"/>
</dbReference>
<comment type="similarity">
    <text evidence="2 7">Belongs to the complex I 20 kDa subunit family.</text>
</comment>
<dbReference type="EC" id="1.6.99.3" evidence="11"/>
<evidence type="ECO:0000256" key="4">
    <source>
        <dbReference type="ARBA" id="ARBA00022723"/>
    </source>
</evidence>
<dbReference type="InterPro" id="IPR006138">
    <property type="entry name" value="NADH_UQ_OxRdtase_20Kd_su"/>
</dbReference>
<dbReference type="HOGENOM" id="CLU_055737_7_3_2"/>
<keyword evidence="10" id="KW-0830">Ubiquinone</keyword>
<dbReference type="InterPro" id="IPR052375">
    <property type="entry name" value="Complex_I_20kDa-like"/>
</dbReference>
<dbReference type="Proteomes" id="UP000015381">
    <property type="component" value="Chromosome I"/>
</dbReference>
<protein>
    <submittedName>
        <fullName evidence="11">Membrane bound hydrogenase subunit mbhJ protein</fullName>
        <ecNumber evidence="11">1.6.99.3</ecNumber>
    </submittedName>
    <submittedName>
        <fullName evidence="10">NADH-ubiquinone oxidoreductase, chain B</fullName>
        <ecNumber evidence="10">1.6.5.3</ecNumber>
    </submittedName>
</protein>
<sequence>MGRIIDWARNRSPWILHLNCGSCNGCDIETLDALMPRYDVERFGIQQKDTPRHADVLVATGPVTKQMAPRLERVYEQMPEPKLVIAAGSCASTGGVFKDCYNCHEGIDDVIPVDMYIPGCPISPEALIDGIVALLEEAGQDAKAERLAAAKPEIVQDGKRIDEAVPDGAAGQPATDPETQEGTDDTEPVEA</sequence>
<proteinExistence type="inferred from homology"/>
<evidence type="ECO:0000256" key="1">
    <source>
        <dbReference type="ARBA" id="ARBA00001966"/>
    </source>
</evidence>
<dbReference type="OrthoDB" id="5740at2157"/>
<keyword evidence="13" id="KW-1185">Reference proteome</keyword>
<evidence type="ECO:0000256" key="8">
    <source>
        <dbReference type="SAM" id="MobiDB-lite"/>
    </source>
</evidence>
<gene>
    <name evidence="11" type="ORF">HLRTI_000576</name>
    <name evidence="10" type="ORF">HTIA_2017</name>
</gene>
<evidence type="ECO:0000313" key="10">
    <source>
        <dbReference type="EMBL" id="CCQ34131.1"/>
    </source>
</evidence>
<keyword evidence="7" id="KW-0520">NAD</keyword>
<dbReference type="AlphaFoldDB" id="F7PQ39"/>
<evidence type="ECO:0000256" key="6">
    <source>
        <dbReference type="ARBA" id="ARBA00023014"/>
    </source>
</evidence>
<reference evidence="10 13" key="3">
    <citation type="journal article" date="2014" name="Environ. Microbiol.">
        <title>Halorhabdus tiamatea: proteogenomics and glycosidase activity measurements identify the first cultivated euryarchaeon from a deep-sea anoxic brine lake as potential polysaccharide degrader.</title>
        <authorList>
            <person name="Werner J."/>
            <person name="Ferrer M."/>
            <person name="Michel G."/>
            <person name="Mann A.J."/>
            <person name="Huang S."/>
            <person name="Juarez S."/>
            <person name="Ciordia S."/>
            <person name="Albar J.P."/>
            <person name="Alcaide M."/>
            <person name="La Cono V."/>
            <person name="Yakimov M.M."/>
            <person name="Antunes A."/>
            <person name="Taborda M."/>
            <person name="Da Costa M.S."/>
            <person name="Amann R.I."/>
            <person name="Gloeckner F.O."/>
            <person name="Golyshina O.V."/>
            <person name="Golyshin P.N."/>
            <person name="Teeling H."/>
        </authorList>
    </citation>
    <scope>NUCLEOTIDE SEQUENCE [LARGE SCALE GENOMIC DNA]</scope>
    <source>
        <strain evidence="13">SARL4B</strain>
        <strain evidence="10">Type strain: SARL4B</strain>
    </source>
</reference>
<evidence type="ECO:0000313" key="12">
    <source>
        <dbReference type="Proteomes" id="UP000003861"/>
    </source>
</evidence>
<dbReference type="Pfam" id="PF01058">
    <property type="entry name" value="Oxidored_q6"/>
    <property type="match status" value="1"/>
</dbReference>
<evidence type="ECO:0000313" key="11">
    <source>
        <dbReference type="EMBL" id="ERJ07218.1"/>
    </source>
</evidence>
<evidence type="ECO:0000313" key="13">
    <source>
        <dbReference type="Proteomes" id="UP000015381"/>
    </source>
</evidence>
<feature type="compositionally biased region" description="Basic and acidic residues" evidence="8">
    <location>
        <begin position="149"/>
        <end position="163"/>
    </location>
</feature>
<feature type="region of interest" description="Disordered" evidence="8">
    <location>
        <begin position="149"/>
        <end position="191"/>
    </location>
</feature>
<dbReference type="PANTHER" id="PTHR42989">
    <property type="entry name" value="HYDROGENASE-4 COMPONENT I"/>
    <property type="match status" value="1"/>
</dbReference>
<dbReference type="eggNOG" id="arCOG01553">
    <property type="taxonomic scope" value="Archaea"/>
</dbReference>
<dbReference type="SUPFAM" id="SSF56770">
    <property type="entry name" value="HydA/Nqo6-like"/>
    <property type="match status" value="1"/>
</dbReference>
<evidence type="ECO:0000256" key="3">
    <source>
        <dbReference type="ARBA" id="ARBA00022485"/>
    </source>
</evidence>
<evidence type="ECO:0000259" key="9">
    <source>
        <dbReference type="Pfam" id="PF01058"/>
    </source>
</evidence>
<dbReference type="Proteomes" id="UP000003861">
    <property type="component" value="Unassembled WGS sequence"/>
</dbReference>
<dbReference type="GO" id="GO:0046872">
    <property type="term" value="F:metal ion binding"/>
    <property type="evidence" value="ECO:0007669"/>
    <property type="project" value="UniProtKB-KW"/>
</dbReference>
<keyword evidence="3 7" id="KW-0004">4Fe-4S</keyword>
<keyword evidence="6 7" id="KW-0411">Iron-sulfur</keyword>
<dbReference type="NCBIfam" id="TIGR01957">
    <property type="entry name" value="nuoB_fam"/>
    <property type="match status" value="1"/>
</dbReference>
<feature type="compositionally biased region" description="Acidic residues" evidence="8">
    <location>
        <begin position="178"/>
        <end position="191"/>
    </location>
</feature>
<dbReference type="Gene3D" id="3.40.50.12280">
    <property type="match status" value="1"/>
</dbReference>
<name>F7PQ39_9EURY</name>
<dbReference type="GO" id="GO:0048038">
    <property type="term" value="F:quinone binding"/>
    <property type="evidence" value="ECO:0007669"/>
    <property type="project" value="InterPro"/>
</dbReference>
<dbReference type="GO" id="GO:0051539">
    <property type="term" value="F:4 iron, 4 sulfur cluster binding"/>
    <property type="evidence" value="ECO:0007669"/>
    <property type="project" value="UniProtKB-KW"/>
</dbReference>
<dbReference type="InterPro" id="IPR006137">
    <property type="entry name" value="NADH_UbQ_OxRdtase-like_20kDa"/>
</dbReference>
<dbReference type="PANTHER" id="PTHR42989:SF1">
    <property type="entry name" value="FORMATE HYDROGENLYASE SUBUNIT 7-RELATED"/>
    <property type="match status" value="1"/>
</dbReference>
<dbReference type="EMBL" id="AFNT02000005">
    <property type="protein sequence ID" value="ERJ07218.1"/>
    <property type="molecule type" value="Genomic_DNA"/>
</dbReference>
<dbReference type="PATRIC" id="fig|1033806.12.peg.2001"/>